<feature type="domain" description="Strawberry notch AAA" evidence="1">
    <location>
        <begin position="5"/>
        <end position="89"/>
    </location>
</feature>
<organism evidence="2 3">
    <name type="scientific">Saguinus oedipus</name>
    <name type="common">Cotton-top tamarin</name>
    <name type="synonym">Oedipomidas oedipus</name>
    <dbReference type="NCBI Taxonomy" id="9490"/>
    <lineage>
        <taxon>Eukaryota</taxon>
        <taxon>Metazoa</taxon>
        <taxon>Chordata</taxon>
        <taxon>Craniata</taxon>
        <taxon>Vertebrata</taxon>
        <taxon>Euteleostomi</taxon>
        <taxon>Mammalia</taxon>
        <taxon>Eutheria</taxon>
        <taxon>Euarchontoglires</taxon>
        <taxon>Primates</taxon>
        <taxon>Haplorrhini</taxon>
        <taxon>Platyrrhini</taxon>
        <taxon>Cebidae</taxon>
        <taxon>Callitrichinae</taxon>
        <taxon>Saguinus</taxon>
    </lineage>
</organism>
<sequence length="279" mass="30849">MAAPPTGASEPRNMIYMSRLGIWGEGTPFRNFEEFLQAVEKRGVGAMEIVAMDMKVSGMYIARQLSFSGVTFRIEEIPLTPAFERVYNRAALLVSLGARPGGPPRSHSSGAPCHVSLQWAEALNVFQQAADWIGLESRKSLWGQFWSAHQRFFKYLCIAAKVRRLVELAREELARDKGGRACSRGGAAVLLGPSWPLSRCWRETPDVHLASKPPRVVTTQRTAHRSSPMEAPRQGWWLTALCCPPQCVVIGLQSTGEARTREVLGENDGHLNCFVSAAE</sequence>
<dbReference type="InterPro" id="IPR039187">
    <property type="entry name" value="SNO_AAA"/>
</dbReference>
<dbReference type="Pfam" id="PF13872">
    <property type="entry name" value="AAA_34"/>
    <property type="match status" value="1"/>
</dbReference>
<proteinExistence type="predicted"/>
<evidence type="ECO:0000259" key="1">
    <source>
        <dbReference type="Pfam" id="PF13872"/>
    </source>
</evidence>
<evidence type="ECO:0000313" key="3">
    <source>
        <dbReference type="Proteomes" id="UP001266305"/>
    </source>
</evidence>
<dbReference type="PANTHER" id="PTHR12706">
    <property type="entry name" value="STRAWBERRY NOTCH-RELATED"/>
    <property type="match status" value="1"/>
</dbReference>
<accession>A0ABQ9TPY3</accession>
<dbReference type="InterPro" id="IPR026741">
    <property type="entry name" value="SNO"/>
</dbReference>
<protein>
    <submittedName>
        <fullName evidence="2">Protein strawberry notch 2</fullName>
    </submittedName>
</protein>
<comment type="caution">
    <text evidence="2">The sequence shown here is derived from an EMBL/GenBank/DDBJ whole genome shotgun (WGS) entry which is preliminary data.</text>
</comment>
<keyword evidence="3" id="KW-1185">Reference proteome</keyword>
<gene>
    <name evidence="2" type="primary">SBNO2_3</name>
    <name evidence="2" type="ORF">P7K49_032747</name>
</gene>
<evidence type="ECO:0000313" key="2">
    <source>
        <dbReference type="EMBL" id="KAK2086840.1"/>
    </source>
</evidence>
<name>A0ABQ9TPY3_SAGOE</name>
<dbReference type="PANTHER" id="PTHR12706:SF5">
    <property type="entry name" value="PROTEIN STRAWBERRY NOTCH HOMOLOG 2"/>
    <property type="match status" value="1"/>
</dbReference>
<reference evidence="2 3" key="1">
    <citation type="submission" date="2023-05" db="EMBL/GenBank/DDBJ databases">
        <title>B98-5 Cell Line De Novo Hybrid Assembly: An Optical Mapping Approach.</title>
        <authorList>
            <person name="Kananen K."/>
            <person name="Auerbach J.A."/>
            <person name="Kautto E."/>
            <person name="Blachly J.S."/>
        </authorList>
    </citation>
    <scope>NUCLEOTIDE SEQUENCE [LARGE SCALE GENOMIC DNA]</scope>
    <source>
        <strain evidence="2">B95-8</strain>
        <tissue evidence="2">Cell line</tissue>
    </source>
</reference>
<dbReference type="EMBL" id="JASSZA010000019">
    <property type="protein sequence ID" value="KAK2086840.1"/>
    <property type="molecule type" value="Genomic_DNA"/>
</dbReference>
<dbReference type="Proteomes" id="UP001266305">
    <property type="component" value="Unassembled WGS sequence"/>
</dbReference>